<dbReference type="FunFam" id="2.30.38.10:FF:000001">
    <property type="entry name" value="Non-ribosomal peptide synthetase PvdI"/>
    <property type="match status" value="1"/>
</dbReference>
<accession>A0A7X4RX37</accession>
<dbReference type="InterPro" id="IPR025110">
    <property type="entry name" value="AMP-bd_C"/>
</dbReference>
<dbReference type="SUPFAM" id="SSF47336">
    <property type="entry name" value="ACP-like"/>
    <property type="match status" value="2"/>
</dbReference>
<dbReference type="PROSITE" id="PS00012">
    <property type="entry name" value="PHOSPHOPANTETHEINE"/>
    <property type="match status" value="2"/>
</dbReference>
<dbReference type="Pfam" id="PF00501">
    <property type="entry name" value="AMP-binding"/>
    <property type="match status" value="1"/>
</dbReference>
<reference evidence="6 7" key="1">
    <citation type="submission" date="2019-10" db="EMBL/GenBank/DDBJ databases">
        <title>Vibrio sp. nov. isolated from a shrimp pond.</title>
        <authorList>
            <person name="Gomez-Gil B."/>
            <person name="Enciso-Ibarra J."/>
            <person name="Enciso-Ibarra K."/>
            <person name="Bolan-Mejia C."/>
        </authorList>
    </citation>
    <scope>NUCLEOTIDE SEQUENCE [LARGE SCALE GENOMIC DNA]</scope>
    <source>
        <strain evidence="6 7">CAIM 722</strain>
    </source>
</reference>
<dbReference type="Pfam" id="PF13193">
    <property type="entry name" value="AMP-binding_C"/>
    <property type="match status" value="1"/>
</dbReference>
<dbReference type="Gene3D" id="3.30.559.30">
    <property type="entry name" value="Nonribosomal peptide synthetase, condensation domain"/>
    <property type="match status" value="1"/>
</dbReference>
<name>A0A7X4RX37_9VIBR</name>
<organism evidence="6 7">
    <name type="scientific">Vibrio eleionomae</name>
    <dbReference type="NCBI Taxonomy" id="2653505"/>
    <lineage>
        <taxon>Bacteria</taxon>
        <taxon>Pseudomonadati</taxon>
        <taxon>Pseudomonadota</taxon>
        <taxon>Gammaproteobacteria</taxon>
        <taxon>Vibrionales</taxon>
        <taxon>Vibrionaceae</taxon>
        <taxon>Vibrio</taxon>
    </lineage>
</organism>
<keyword evidence="7" id="KW-1185">Reference proteome</keyword>
<dbReference type="FunFam" id="3.40.50.980:FF:000001">
    <property type="entry name" value="Non-ribosomal peptide synthetase"/>
    <property type="match status" value="1"/>
</dbReference>
<evidence type="ECO:0000256" key="4">
    <source>
        <dbReference type="ARBA" id="ARBA00022553"/>
    </source>
</evidence>
<dbReference type="SUPFAM" id="SSF56801">
    <property type="entry name" value="Acetyl-CoA synthetase-like"/>
    <property type="match status" value="2"/>
</dbReference>
<evidence type="ECO:0000256" key="2">
    <source>
        <dbReference type="ARBA" id="ARBA00006432"/>
    </source>
</evidence>
<feature type="non-terminal residue" evidence="6">
    <location>
        <position position="1"/>
    </location>
</feature>
<dbReference type="InterPro" id="IPR036736">
    <property type="entry name" value="ACP-like_sf"/>
</dbReference>
<dbReference type="InterPro" id="IPR010071">
    <property type="entry name" value="AA_adenyl_dom"/>
</dbReference>
<dbReference type="SMART" id="SM00823">
    <property type="entry name" value="PKS_PP"/>
    <property type="match status" value="2"/>
</dbReference>
<dbReference type="CDD" id="cd17651">
    <property type="entry name" value="A_NRPS_VisG_like"/>
    <property type="match status" value="1"/>
</dbReference>
<evidence type="ECO:0000313" key="6">
    <source>
        <dbReference type="EMBL" id="MZI95889.1"/>
    </source>
</evidence>
<dbReference type="InterPro" id="IPR045851">
    <property type="entry name" value="AMP-bd_C_sf"/>
</dbReference>
<dbReference type="SUPFAM" id="SSF52777">
    <property type="entry name" value="CoA-dependent acyltransferases"/>
    <property type="match status" value="2"/>
</dbReference>
<dbReference type="CDD" id="cd19544">
    <property type="entry name" value="E-C_NRPS"/>
    <property type="match status" value="1"/>
</dbReference>
<comment type="cofactor">
    <cofactor evidence="1">
        <name>pantetheine 4'-phosphate</name>
        <dbReference type="ChEBI" id="CHEBI:47942"/>
    </cofactor>
</comment>
<dbReference type="InterPro" id="IPR001242">
    <property type="entry name" value="Condensation_dom"/>
</dbReference>
<evidence type="ECO:0000256" key="3">
    <source>
        <dbReference type="ARBA" id="ARBA00022450"/>
    </source>
</evidence>
<dbReference type="EMBL" id="WEKT01000077">
    <property type="protein sequence ID" value="MZI95889.1"/>
    <property type="molecule type" value="Genomic_DNA"/>
</dbReference>
<dbReference type="PANTHER" id="PTHR45527">
    <property type="entry name" value="NONRIBOSOMAL PEPTIDE SYNTHETASE"/>
    <property type="match status" value="1"/>
</dbReference>
<dbReference type="InterPro" id="IPR000873">
    <property type="entry name" value="AMP-dep_synth/lig_dom"/>
</dbReference>
<dbReference type="Gene3D" id="3.30.300.30">
    <property type="match status" value="2"/>
</dbReference>
<dbReference type="FunFam" id="3.40.50.12780:FF:000012">
    <property type="entry name" value="Non-ribosomal peptide synthetase"/>
    <property type="match status" value="1"/>
</dbReference>
<protein>
    <submittedName>
        <fullName evidence="6">Amino acid adenylation domain-containing protein</fullName>
    </submittedName>
</protein>
<dbReference type="GO" id="GO:0043041">
    <property type="term" value="P:amino acid activation for nonribosomal peptide biosynthetic process"/>
    <property type="evidence" value="ECO:0007669"/>
    <property type="project" value="TreeGrafter"/>
</dbReference>
<evidence type="ECO:0000256" key="1">
    <source>
        <dbReference type="ARBA" id="ARBA00001957"/>
    </source>
</evidence>
<comment type="similarity">
    <text evidence="2">Belongs to the ATP-dependent AMP-binding enzyme family.</text>
</comment>
<dbReference type="FunFam" id="1.10.1200.10:FF:000005">
    <property type="entry name" value="Nonribosomal peptide synthetase 1"/>
    <property type="match status" value="1"/>
</dbReference>
<dbReference type="NCBIfam" id="TIGR01733">
    <property type="entry name" value="AA-adenyl-dom"/>
    <property type="match status" value="1"/>
</dbReference>
<comment type="caution">
    <text evidence="6">The sequence shown here is derived from an EMBL/GenBank/DDBJ whole genome shotgun (WGS) entry which is preliminary data.</text>
</comment>
<dbReference type="Pfam" id="PF00550">
    <property type="entry name" value="PP-binding"/>
    <property type="match status" value="2"/>
</dbReference>
<dbReference type="RefSeq" id="WP_161158385.1">
    <property type="nucleotide sequence ID" value="NZ_WEKT01000077.1"/>
</dbReference>
<dbReference type="GO" id="GO:0003824">
    <property type="term" value="F:catalytic activity"/>
    <property type="evidence" value="ECO:0007669"/>
    <property type="project" value="InterPro"/>
</dbReference>
<feature type="domain" description="Carrier" evidence="5">
    <location>
        <begin position="63"/>
        <end position="137"/>
    </location>
</feature>
<dbReference type="Gene3D" id="3.30.559.10">
    <property type="entry name" value="Chloramphenicol acetyltransferase-like domain"/>
    <property type="match status" value="1"/>
</dbReference>
<dbReference type="InterPro" id="IPR006162">
    <property type="entry name" value="Ppantetheine_attach_site"/>
</dbReference>
<dbReference type="InterPro" id="IPR020806">
    <property type="entry name" value="PKS_PP-bd"/>
</dbReference>
<dbReference type="FunFam" id="3.30.300.30:FF:000010">
    <property type="entry name" value="Enterobactin synthetase component F"/>
    <property type="match status" value="1"/>
</dbReference>
<dbReference type="InterPro" id="IPR023213">
    <property type="entry name" value="CAT-like_dom_sf"/>
</dbReference>
<keyword evidence="4" id="KW-0597">Phosphoprotein</keyword>
<sequence length="1251" mass="138369">FTSESDLSIEALKAEMGERLPEYMVPAALVQIAEIPLTPNGKMDRKALPEPSDDAFVRREYVAPQGEVENELATIWQTLLDTAQVGRFDNFFELGGHSLLAIQLIEQLRQRGYQLAVKALFDQPVLAELAQTLTGAEQQDWQIPNYSLPANGEQITPDMLPLVDLNQEQIAHIAAQVAGGMANIQDIYPLATLQEGILYHHRLQQERDPYISPVILSFATEQEVVSFTQALQKVIDRHDILRTSMAWESLEEPVQVVWRSAVLPVTQITIDAQALADGDVLNELTRRANGDYAHLDVTQAPLMAAYHTEDSVNNRWLLCLINHHLNSDHTTMELLVEEVFAHMAGREAELPTPLPFRDFVSTSRFNANSEQHQAFFTEQFADIDEPCAPYDVLDLAENSEVDVSHLGLNAVLSQRIRAMARKQGVSPAAMFHLAWGLVLKATSGRSDVVFGTVLFGRMSAGQGASRVLGMFLNTLPLKLTLSDVTLESALHDTHQSLATLLDYEHASLSLAQQCSGLVGGAPLFSSLMNYRYAGGSAQLDGIESSMDIVYSAEHSNYPVTLSVNDHITGEFSLDLQIDQRLKSRGIDTMLVAALEQISTQLVSGLDVPTHQLSVLPQAQYHQLVHQLNQTTRVVDQVSCVHQLFERQVEMYPDQLAVVSADRQLTYAELNAQANQLAHWLVQQGVGVEDRVALCFDRSPALIVAMLATLKAGAGYVPIDPAYPADRIRYMMDDSQPLLMLTDGTVDMAVTWDTQSQPVREVNVIRDRHLWADSIAENLAMVGRNSANLAYVIYTSGSTGQPKGVMVEHHNLANLIAWHNQAFDIQPNDCVSSVAGLGFDAAVWEIWPPLCAGAYLTLPTLEISKDPEQLLEWWVQQPIKVGFLSTPVAELSFARGVHPSTLKTLLVGGDKLTRQPHANAPYQLVNNYGPTETTVVATSGVIKPSDTRLHIGKGITNTQLYLLDEHGQLVPRGVTGELYIGGLGVARGYMNRNDLTAERFLPDPHRSESGARMYRTGDLARWLEDGTLEYQGRNDDQVKIRGFRIELGEIDVALKRCAGVDESIVIAQDTPTGDKRLVAYFVGDAQREAIRDQLAEQLPQYMVPVAYVSLSSMPLTANGKIDRRSLPEPDVDAFITHHYEAPEGEIEQRLAELWCELLGVKQVGRHDHFFELGGHSLLAVKLITRIRDAFNVELAISDLFAQPTLAELGDTLLQRSMTDIDMEELKAMALAAGYDESELDLVLAQLADNELV</sequence>
<evidence type="ECO:0000313" key="7">
    <source>
        <dbReference type="Proteomes" id="UP000462621"/>
    </source>
</evidence>
<dbReference type="GO" id="GO:0072330">
    <property type="term" value="P:monocarboxylic acid biosynthetic process"/>
    <property type="evidence" value="ECO:0007669"/>
    <property type="project" value="UniProtKB-ARBA"/>
</dbReference>
<dbReference type="GO" id="GO:0044550">
    <property type="term" value="P:secondary metabolite biosynthetic process"/>
    <property type="evidence" value="ECO:0007669"/>
    <property type="project" value="UniProtKB-ARBA"/>
</dbReference>
<dbReference type="Pfam" id="PF00668">
    <property type="entry name" value="Condensation"/>
    <property type="match status" value="1"/>
</dbReference>
<dbReference type="PROSITE" id="PS50075">
    <property type="entry name" value="CARRIER"/>
    <property type="match status" value="2"/>
</dbReference>
<dbReference type="AlphaFoldDB" id="A0A7X4RX37"/>
<proteinExistence type="inferred from homology"/>
<dbReference type="GO" id="GO:0005737">
    <property type="term" value="C:cytoplasm"/>
    <property type="evidence" value="ECO:0007669"/>
    <property type="project" value="TreeGrafter"/>
</dbReference>
<dbReference type="Gene3D" id="3.40.50.980">
    <property type="match status" value="2"/>
</dbReference>
<dbReference type="GO" id="GO:0031177">
    <property type="term" value="F:phosphopantetheine binding"/>
    <property type="evidence" value="ECO:0007669"/>
    <property type="project" value="InterPro"/>
</dbReference>
<keyword evidence="3" id="KW-0596">Phosphopantetheine</keyword>
<evidence type="ECO:0000259" key="5">
    <source>
        <dbReference type="PROSITE" id="PS50075"/>
    </source>
</evidence>
<dbReference type="PANTHER" id="PTHR45527:SF1">
    <property type="entry name" value="FATTY ACID SYNTHASE"/>
    <property type="match status" value="1"/>
</dbReference>
<dbReference type="Gene3D" id="1.10.1200.10">
    <property type="entry name" value="ACP-like"/>
    <property type="match status" value="2"/>
</dbReference>
<dbReference type="Proteomes" id="UP000462621">
    <property type="component" value="Unassembled WGS sequence"/>
</dbReference>
<gene>
    <name evidence="6" type="ORF">F9817_22135</name>
</gene>
<dbReference type="InterPro" id="IPR009081">
    <property type="entry name" value="PP-bd_ACP"/>
</dbReference>
<dbReference type="InterPro" id="IPR020845">
    <property type="entry name" value="AMP-binding_CS"/>
</dbReference>
<dbReference type="FunFam" id="1.10.1200.10:FF:000016">
    <property type="entry name" value="Non-ribosomal peptide synthase"/>
    <property type="match status" value="1"/>
</dbReference>
<dbReference type="PROSITE" id="PS00455">
    <property type="entry name" value="AMP_BINDING"/>
    <property type="match status" value="1"/>
</dbReference>
<feature type="domain" description="Carrier" evidence="5">
    <location>
        <begin position="1140"/>
        <end position="1215"/>
    </location>
</feature>
<dbReference type="Gene3D" id="2.30.38.10">
    <property type="entry name" value="Luciferase, Domain 3"/>
    <property type="match status" value="1"/>
</dbReference>